<dbReference type="EMBL" id="BAKI01000007">
    <property type="protein sequence ID" value="GAF36052.1"/>
    <property type="molecule type" value="Genomic_DNA"/>
</dbReference>
<dbReference type="Gene3D" id="3.90.25.10">
    <property type="entry name" value="UDP-galactose 4-epimerase, domain 1"/>
    <property type="match status" value="1"/>
</dbReference>
<name>X0PGG8_9LACO</name>
<evidence type="ECO:0000313" key="3">
    <source>
        <dbReference type="Proteomes" id="UP000019488"/>
    </source>
</evidence>
<reference evidence="2" key="1">
    <citation type="journal article" date="2014" name="Genome Announc.">
        <title>Draft Genome Sequences of Two Lactobacillus Strains, L. farraginis JCM 14108T and L. composti JCM 14202T, Isolated from Compost of Distilled Shochu Residue.</title>
        <authorList>
            <person name="Yuki M."/>
            <person name="Oshima K."/>
            <person name="Suda W."/>
            <person name="Kitahara M."/>
            <person name="Kitamura K."/>
            <person name="Iida T."/>
            <person name="Hattori M."/>
            <person name="Ohkuma M."/>
        </authorList>
    </citation>
    <scope>NUCLEOTIDE SEQUENCE [LARGE SCALE GENOMIC DNA]</scope>
    <source>
        <strain evidence="2">JCM 14108</strain>
    </source>
</reference>
<dbReference type="InterPro" id="IPR036291">
    <property type="entry name" value="NAD(P)-bd_dom_sf"/>
</dbReference>
<dbReference type="AlphaFoldDB" id="X0PGG8"/>
<accession>X0PGG8</accession>
<dbReference type="Proteomes" id="UP000019488">
    <property type="component" value="Unassembled WGS sequence"/>
</dbReference>
<comment type="caution">
    <text evidence="2">The sequence shown here is derived from an EMBL/GenBank/DDBJ whole genome shotgun (WGS) entry which is preliminary data.</text>
</comment>
<dbReference type="SUPFAM" id="SSF51735">
    <property type="entry name" value="NAD(P)-binding Rossmann-fold domains"/>
    <property type="match status" value="1"/>
</dbReference>
<evidence type="ECO:0000259" key="1">
    <source>
        <dbReference type="Pfam" id="PF16363"/>
    </source>
</evidence>
<proteinExistence type="predicted"/>
<evidence type="ECO:0000313" key="2">
    <source>
        <dbReference type="EMBL" id="GAF36052.1"/>
    </source>
</evidence>
<organism evidence="2 3">
    <name type="scientific">Lentilactobacillus farraginis DSM 18382 = JCM 14108</name>
    <dbReference type="NCBI Taxonomy" id="1423743"/>
    <lineage>
        <taxon>Bacteria</taxon>
        <taxon>Bacillati</taxon>
        <taxon>Bacillota</taxon>
        <taxon>Bacilli</taxon>
        <taxon>Lactobacillales</taxon>
        <taxon>Lactobacillaceae</taxon>
        <taxon>Lentilactobacillus</taxon>
    </lineage>
</organism>
<dbReference type="InterPro" id="IPR016040">
    <property type="entry name" value="NAD(P)-bd_dom"/>
</dbReference>
<sequence>MENGRPGEIYNVAAHQYRTNLQVVNRIKKQLAAWQPQIKFVADRPANDTGYAINDTKIRRQLGWQPEFDFETGIGDTIDWYVIHPEWWRPLLKNVKNR</sequence>
<dbReference type="PANTHER" id="PTHR43000">
    <property type="entry name" value="DTDP-D-GLUCOSE 4,6-DEHYDRATASE-RELATED"/>
    <property type="match status" value="1"/>
</dbReference>
<gene>
    <name evidence="2" type="ORF">JCM14108_991</name>
</gene>
<protein>
    <submittedName>
        <fullName evidence="2">dTDP-glucose 4,6-dehydratase</fullName>
    </submittedName>
</protein>
<dbReference type="Gene3D" id="3.40.50.720">
    <property type="entry name" value="NAD(P)-binding Rossmann-like Domain"/>
    <property type="match status" value="1"/>
</dbReference>
<dbReference type="Pfam" id="PF16363">
    <property type="entry name" value="GDP_Man_Dehyd"/>
    <property type="match status" value="1"/>
</dbReference>
<feature type="domain" description="NAD(P)-binding" evidence="1">
    <location>
        <begin position="7"/>
        <end position="76"/>
    </location>
</feature>